<keyword evidence="2" id="KW-1185">Reference proteome</keyword>
<gene>
    <name evidence="1" type="ORF">HJ568_16740</name>
</gene>
<name>A0ABX1UER3_9VIBR</name>
<organism evidence="1 2">
    <name type="scientific">Vibrio breoganii</name>
    <dbReference type="NCBI Taxonomy" id="553239"/>
    <lineage>
        <taxon>Bacteria</taxon>
        <taxon>Pseudomonadati</taxon>
        <taxon>Pseudomonadota</taxon>
        <taxon>Gammaproteobacteria</taxon>
        <taxon>Vibrionales</taxon>
        <taxon>Vibrionaceae</taxon>
        <taxon>Vibrio</taxon>
    </lineage>
</organism>
<reference evidence="1 2" key="1">
    <citation type="submission" date="2020-04" db="EMBL/GenBank/DDBJ databases">
        <title>WGS-Seq of Vibrio isolated by the O'Toole Lab.</title>
        <authorList>
            <person name="Mckone K.P."/>
            <person name="Whitaker R."/>
            <person name="Sevigney J.L."/>
            <person name="Herring J.B."/>
            <person name="O'Toole G."/>
        </authorList>
    </citation>
    <scope>NUCLEOTIDE SEQUENCE [LARGE SCALE GENOMIC DNA]</scope>
    <source>
        <strain evidence="1 2">BS_02</strain>
    </source>
</reference>
<evidence type="ECO:0008006" key="3">
    <source>
        <dbReference type="Google" id="ProtNLM"/>
    </source>
</evidence>
<accession>A0ABX1UER3</accession>
<protein>
    <recommendedName>
        <fullName evidence="3">LysR substrate-binding domain-containing protein</fullName>
    </recommendedName>
</protein>
<proteinExistence type="predicted"/>
<evidence type="ECO:0000313" key="1">
    <source>
        <dbReference type="EMBL" id="NMR71587.1"/>
    </source>
</evidence>
<dbReference type="EMBL" id="JABCJR010000042">
    <property type="protein sequence ID" value="NMR71587.1"/>
    <property type="molecule type" value="Genomic_DNA"/>
</dbReference>
<dbReference type="Gene3D" id="3.40.190.290">
    <property type="match status" value="1"/>
</dbReference>
<evidence type="ECO:0000313" key="2">
    <source>
        <dbReference type="Proteomes" id="UP000590068"/>
    </source>
</evidence>
<dbReference type="Proteomes" id="UP000590068">
    <property type="component" value="Unassembled WGS sequence"/>
</dbReference>
<comment type="caution">
    <text evidence="1">The sequence shown here is derived from an EMBL/GenBank/DDBJ whole genome shotgun (WGS) entry which is preliminary data.</text>
</comment>
<sequence>MIVDSWASASFKSSSVEPVKVTLADGFSFSERLPANEPLNALRTSRQFILKSLVAEGFKEKLLLSASHDEIEQLALIIKMIQDDLGWAWLPKVLTESQYITDNLQALDVDQLKNGIKFSFALWNPHSKQVIDVKSSIMSAVEDYIAHFQMIQS</sequence>